<gene>
    <name evidence="1" type="ORF">EHYA_00347</name>
</gene>
<dbReference type="Pfam" id="PF05402">
    <property type="entry name" value="PqqD"/>
    <property type="match status" value="1"/>
</dbReference>
<dbReference type="RefSeq" id="WP_126635048.1">
    <property type="nucleotide sequence ID" value="NZ_BIFH01000013.1"/>
</dbReference>
<comment type="caution">
    <text evidence="1">The sequence shown here is derived from an EMBL/GenBank/DDBJ whole genome shotgun (WGS) entry which is preliminary data.</text>
</comment>
<evidence type="ECO:0008006" key="3">
    <source>
        <dbReference type="Google" id="ProtNLM"/>
    </source>
</evidence>
<evidence type="ECO:0000313" key="2">
    <source>
        <dbReference type="Proteomes" id="UP000286931"/>
    </source>
</evidence>
<accession>A0A401YDP4</accession>
<dbReference type="Proteomes" id="UP000286931">
    <property type="component" value="Unassembled WGS sequence"/>
</dbReference>
<proteinExistence type="predicted"/>
<organism evidence="1 2">
    <name type="scientific">Embleya hyalina</name>
    <dbReference type="NCBI Taxonomy" id="516124"/>
    <lineage>
        <taxon>Bacteria</taxon>
        <taxon>Bacillati</taxon>
        <taxon>Actinomycetota</taxon>
        <taxon>Actinomycetes</taxon>
        <taxon>Kitasatosporales</taxon>
        <taxon>Streptomycetaceae</taxon>
        <taxon>Embleya</taxon>
    </lineage>
</organism>
<dbReference type="InterPro" id="IPR041881">
    <property type="entry name" value="PqqD_sf"/>
</dbReference>
<sequence length="87" mass="8976">MYRLAHHVSTVETDYGVVLLDEKRGVYFTLNPSGALVLKSMLATGDLDSAVGALLAEFAVERAIAEADANGVVADLLAAGVLVSADG</sequence>
<dbReference type="InterPro" id="IPR008792">
    <property type="entry name" value="PQQD"/>
</dbReference>
<reference evidence="1 2" key="1">
    <citation type="submission" date="2018-12" db="EMBL/GenBank/DDBJ databases">
        <title>Draft genome sequence of Embleya hyalina NBRC 13850T.</title>
        <authorList>
            <person name="Komaki H."/>
            <person name="Hosoyama A."/>
            <person name="Kimura A."/>
            <person name="Ichikawa N."/>
            <person name="Tamura T."/>
        </authorList>
    </citation>
    <scope>NUCLEOTIDE SEQUENCE [LARGE SCALE GENOMIC DNA]</scope>
    <source>
        <strain evidence="1 2">NBRC 13850</strain>
    </source>
</reference>
<dbReference type="AlphaFoldDB" id="A0A401YDP4"/>
<keyword evidence="2" id="KW-1185">Reference proteome</keyword>
<dbReference type="OrthoDB" id="5195143at2"/>
<dbReference type="EMBL" id="BIFH01000013">
    <property type="protein sequence ID" value="GCD92708.1"/>
    <property type="molecule type" value="Genomic_DNA"/>
</dbReference>
<dbReference type="NCBIfam" id="NF033530">
    <property type="entry name" value="lasso_PqqD_Strm"/>
    <property type="match status" value="1"/>
</dbReference>
<name>A0A401YDP4_9ACTN</name>
<evidence type="ECO:0000313" key="1">
    <source>
        <dbReference type="EMBL" id="GCD92708.1"/>
    </source>
</evidence>
<protein>
    <recommendedName>
        <fullName evidence="3">PqqD family protein</fullName>
    </recommendedName>
</protein>
<dbReference type="Gene3D" id="1.10.10.1150">
    <property type="entry name" value="Coenzyme PQQ synthesis protein D (PqqD)"/>
    <property type="match status" value="1"/>
</dbReference>